<keyword evidence="2" id="KW-1185">Reference proteome</keyword>
<dbReference type="SUPFAM" id="SSF69635">
    <property type="entry name" value="Type III secretory system chaperone-like"/>
    <property type="match status" value="1"/>
</dbReference>
<organism evidence="1 2">
    <name type="scientific">Roseofilum reptotaenium AO1-A</name>
    <dbReference type="NCBI Taxonomy" id="1925591"/>
    <lineage>
        <taxon>Bacteria</taxon>
        <taxon>Bacillati</taxon>
        <taxon>Cyanobacteriota</taxon>
        <taxon>Cyanophyceae</taxon>
        <taxon>Desertifilales</taxon>
        <taxon>Desertifilaceae</taxon>
        <taxon>Roseofilum</taxon>
    </lineage>
</organism>
<proteinExistence type="predicted"/>
<comment type="caution">
    <text evidence="1">The sequence shown here is derived from an EMBL/GenBank/DDBJ whole genome shotgun (WGS) entry which is preliminary data.</text>
</comment>
<evidence type="ECO:0008006" key="3">
    <source>
        <dbReference type="Google" id="ProtNLM"/>
    </source>
</evidence>
<gene>
    <name evidence="1" type="ORF">BI308_24205</name>
</gene>
<dbReference type="Proteomes" id="UP000183940">
    <property type="component" value="Unassembled WGS sequence"/>
</dbReference>
<sequence>MTPEEINKVLDELFGDKITEVSPGSWQINRENLRLLVLLSDDESWVMGLAPMAPVEEAKPFFEDLLESNFEVTQETRYAIHQGVIWVVYRHQLEGLKPEPFAEAIGRLTRLQEEGLTPYFQSQLERQLRMIVEASKAQGQTLEGTLQTLHRFYEEGMMGELSQNAQEREQVLAAWKKQLERLWPEV</sequence>
<accession>A0A1L9QK05</accession>
<name>A0A1L9QK05_9CYAN</name>
<dbReference type="Gene3D" id="3.30.1460.10">
    <property type="match status" value="1"/>
</dbReference>
<evidence type="ECO:0000313" key="1">
    <source>
        <dbReference type="EMBL" id="OJJ15499.1"/>
    </source>
</evidence>
<protein>
    <recommendedName>
        <fullName evidence="3">DNA-binding domain-containing protein</fullName>
    </recommendedName>
</protein>
<dbReference type="EMBL" id="MLAW01000069">
    <property type="protein sequence ID" value="OJJ15499.1"/>
    <property type="molecule type" value="Genomic_DNA"/>
</dbReference>
<dbReference type="AlphaFoldDB" id="A0A1L9QK05"/>
<evidence type="ECO:0000313" key="2">
    <source>
        <dbReference type="Proteomes" id="UP000183940"/>
    </source>
</evidence>
<dbReference type="STRING" id="1925591.BI308_24205"/>
<reference evidence="1" key="1">
    <citation type="submission" date="2016-10" db="EMBL/GenBank/DDBJ databases">
        <title>CRISPR-Cas defence system in Roseofilum reptotaenium: evidence of a bacteriophage-cyanobacterium arms race in the coral black band disease.</title>
        <authorList>
            <person name="Buerger P."/>
            <person name="Wood-Charlson E.M."/>
            <person name="Weynberg K.D."/>
            <person name="Willis B."/>
            <person name="Van Oppen M.J."/>
        </authorList>
    </citation>
    <scope>NUCLEOTIDE SEQUENCE [LARGE SCALE GENOMIC DNA]</scope>
    <source>
        <strain evidence="1">AO1-A</strain>
    </source>
</reference>